<protein>
    <submittedName>
        <fullName evidence="1">Uncharacterized protein</fullName>
    </submittedName>
</protein>
<name>A0A0E9RHA4_ANGAN</name>
<sequence>MLFLRLQSNSLKNLILLNLRVARVLFFSYATHSS</sequence>
<accession>A0A0E9RHA4</accession>
<reference evidence="1" key="1">
    <citation type="submission" date="2014-11" db="EMBL/GenBank/DDBJ databases">
        <authorList>
            <person name="Amaro Gonzalez C."/>
        </authorList>
    </citation>
    <scope>NUCLEOTIDE SEQUENCE</scope>
</reference>
<dbReference type="AlphaFoldDB" id="A0A0E9RHA4"/>
<evidence type="ECO:0000313" key="1">
    <source>
        <dbReference type="EMBL" id="JAH28474.1"/>
    </source>
</evidence>
<proteinExistence type="predicted"/>
<dbReference type="EMBL" id="GBXM01080103">
    <property type="protein sequence ID" value="JAH28474.1"/>
    <property type="molecule type" value="Transcribed_RNA"/>
</dbReference>
<reference evidence="1" key="2">
    <citation type="journal article" date="2015" name="Fish Shellfish Immunol.">
        <title>Early steps in the European eel (Anguilla anguilla)-Vibrio vulnificus interaction in the gills: Role of the RtxA13 toxin.</title>
        <authorList>
            <person name="Callol A."/>
            <person name="Pajuelo D."/>
            <person name="Ebbesson L."/>
            <person name="Teles M."/>
            <person name="MacKenzie S."/>
            <person name="Amaro C."/>
        </authorList>
    </citation>
    <scope>NUCLEOTIDE SEQUENCE</scope>
</reference>
<organism evidence="1">
    <name type="scientific">Anguilla anguilla</name>
    <name type="common">European freshwater eel</name>
    <name type="synonym">Muraena anguilla</name>
    <dbReference type="NCBI Taxonomy" id="7936"/>
    <lineage>
        <taxon>Eukaryota</taxon>
        <taxon>Metazoa</taxon>
        <taxon>Chordata</taxon>
        <taxon>Craniata</taxon>
        <taxon>Vertebrata</taxon>
        <taxon>Euteleostomi</taxon>
        <taxon>Actinopterygii</taxon>
        <taxon>Neopterygii</taxon>
        <taxon>Teleostei</taxon>
        <taxon>Anguilliformes</taxon>
        <taxon>Anguillidae</taxon>
        <taxon>Anguilla</taxon>
    </lineage>
</organism>